<dbReference type="PANTHER" id="PTHR15688">
    <property type="entry name" value="KINETOCHORE-ASSOCIATED PROTEIN 1"/>
    <property type="match status" value="1"/>
</dbReference>
<keyword evidence="4" id="KW-1185">Reference proteome</keyword>
<feature type="region of interest" description="Disordered" evidence="1">
    <location>
        <begin position="2379"/>
        <end position="2427"/>
    </location>
</feature>
<dbReference type="GO" id="GO:0000070">
    <property type="term" value="P:mitotic sister chromatid segregation"/>
    <property type="evidence" value="ECO:0007669"/>
    <property type="project" value="TreeGrafter"/>
</dbReference>
<feature type="region of interest" description="Disordered" evidence="1">
    <location>
        <begin position="2330"/>
        <end position="2357"/>
    </location>
</feature>
<dbReference type="GO" id="GO:1903394">
    <property type="term" value="P:protein localization to kinetochore involved in kinetochore assembly"/>
    <property type="evidence" value="ECO:0007669"/>
    <property type="project" value="TreeGrafter"/>
</dbReference>
<feature type="region of interest" description="Disordered" evidence="1">
    <location>
        <begin position="23"/>
        <end position="54"/>
    </location>
</feature>
<evidence type="ECO:0000256" key="1">
    <source>
        <dbReference type="SAM" id="MobiDB-lite"/>
    </source>
</evidence>
<protein>
    <recommendedName>
        <fullName evidence="2">KNTC1 third ARM-repeats domain-containing protein</fullName>
    </recommendedName>
</protein>
<organism evidence="3 4">
    <name type="scientific">Pseudo-nitzschia multistriata</name>
    <dbReference type="NCBI Taxonomy" id="183589"/>
    <lineage>
        <taxon>Eukaryota</taxon>
        <taxon>Sar</taxon>
        <taxon>Stramenopiles</taxon>
        <taxon>Ochrophyta</taxon>
        <taxon>Bacillariophyta</taxon>
        <taxon>Bacillariophyceae</taxon>
        <taxon>Bacillariophycidae</taxon>
        <taxon>Bacillariales</taxon>
        <taxon>Bacillariaceae</taxon>
        <taxon>Pseudo-nitzschia</taxon>
    </lineage>
</organism>
<feature type="region of interest" description="Disordered" evidence="1">
    <location>
        <begin position="946"/>
        <end position="976"/>
    </location>
</feature>
<dbReference type="EMBL" id="CAACVS010000386">
    <property type="protein sequence ID" value="VEU41820.1"/>
    <property type="molecule type" value="Genomic_DNA"/>
</dbReference>
<dbReference type="InterPro" id="IPR052802">
    <property type="entry name" value="KNTC1"/>
</dbReference>
<sequence>MPSSIRKIDLIEALRNYHQQQCRGIGGRCSSSNSSEDEAIETSGRHSAATSASEFVSGWDETVADDVGDDGNNSSSDAGLATSLQQRFHNKSRTSITPHAVANVSWVYGIAEAKEGGCVTRNHDGIDNVSSSKQSGSRSQSEWRFRWKTSLAPHRIHQIASNESGTIIAATTDNGTVSIIRGHDGRILATRKVAETTTEDDNITMNSSCSLLEMAPEVSFVTQKASSNKKLDNVRDALLVQTPNQPALLVSNIQGDRLNDDNDAVVTQATKSMNLQVLQIPSIQPADVECMRGYFFSSGSDDDEKNEQNTKDSYCEKIRLVLIHQDFSGEERLALAEYDLGTQLCHLRQKDLSVPDRSSWEIDTFVGLRLTSTVGRFVLALVVHPKTCQTVNHEKNLQQKQLACSKILWLDPDNDLEDMHQQGQLSADPDVSNFVAIKEEYPLVAALKEDGVTHEHSTRYQRSRVQALEFAHAFNSHEAIAMIVAAEEAGGGSSPDIQILQAHVQNNSDGVLQFGRAHMVYRIQMPSTMAPTRSICLCPLDSNVYGPYSFCSKTSLGWNRIEEMHMFETRRMDEYRTDGSAIGVIRLLITKNEFDRARALVHENGMEVLLGDKFAQFHPAEIVLERLRQILSKSLERVAMPSSDEELLDDDWYESLIGLERSAGNTKGQRVLLEAADYLLHWPSNSKLKVSDCGAMTKRLGSYLSSFVKMMTNASEDFFDQDVPTWISTTYNNRVLALEEKMTAITYLNSLRESRKSETNPLSDNTDYSVISSRFTSIGSIDDLFFFFIQNANFSEAERLWGSTLRSKITAAVMVSSILQIPSTIHPRKYANLLDGIVLPSLSINHELIPSILNWACQMADKFDAENEEGLNKSIFLLETIVRATKRLRLKVHSSFAYYSPFVDRTISANKKGRLFSMKERNNNNMSMSGILSLDASFGTESRSLVSHPSDDSLSLNGRAKKKARTSNNNERSNPTILEFGRMKGGAARLGQVHALRVDTIDENEESVETKLETARWLKLARSLGLGRELVSLYNFEDQGGVGYISKELTRHYSSAASSHEERHNGLTNEVQKFCAASHAKYDEALMEYSKELCRGKSTSSQAIEEVASVARCCLNSTAKCQITKIALQAALFCRFSPVWLTDLSKDAIEWSAGDSSLRSELEEASRLLLIDGIVGRYCGNGAKELFHVDNPFHATSLLDFVSKHLDHDSVLSDILDLCEAFHHLSVEDGCGRLIQNTILRGHRDKARSILESLYDRNASSAHSVFSRVISFCIDLIQENSSFLGPFPDGSMSVESSMRLKESKVVTNCAYDLTMIALENAGMIISSHFGSGFTNSQFNESRLQSLFLDLERLIALQQDHNIFVSLADLNDSKVMIGMASKLLNNLGIMYTKGEFNAASTIATKTRRACSLLSRPPQLTESDLLFTAANPVACQLALRTNGFEAFDFLSDLRILEASQCNLAARCCLSVALSYCMKLSKKSSSCLLDTMKGLVMASSLIQDYILSRCSIDILGVAVDFSQLCDIVSQVLARADEGYGEQLDDFRKMLVQRAAEKRWSFALSNNITRSGIGESLRVSQPILHPSWYIGDGLLLPPEEALKKGIEYCKQSMGLQLMDEPSMGIHAFVANRGAHALALRILSHSTTTQLCLPQSDIALSELEDFNQQIGIALLERYLGGTGNGITSGVVDSQLAASFLLSLPLKLAFKIYRSSLPTAVSTRDFSRVVILATIGKVSGSKNSILSPTGAQLGNWTRQSKFVSQCDSLAMKASWWNVLEENNVNFNPHNFEERVEIEHAEDSYVASMIPALIANKMSKKDGDIDCTLSLAIQFAKSFSLPKDLPARRFIQYLLVPSKAYNGQFIKNKVSCLSDTVRRLLHHLTCASERIKILRQCLMLVEGQDDCVDYERLCVIYGLYQTELSTVISKKTNEENELLDNLLIELEAIDRRRDALAILSSYFQGEKKDERPSFSMFFTPLKGSIDDNSNEKFKFKKIRSRVLGWEVEPEPDTFDPLDPLEKILRSTCSSAITSGLSPLCIPLGVPRGYIRVRSLIARFQKSKNEGASLPTFDEDVMPILNQLRAPSDVAELAEWCSNQYGLDSSDKLSCLDYALNFAIKASTEAERGASQQSQGIETHIECDEAKALARVKRITVAKDLLGDRLEITSILQPHPQATKNPCPVSRLLEKLMAKLEEQVWSKSDPFVPERFVTTILTEASLLVANATLCEDESLSVGQFRQLSLLVHRVCNCIAGKYSHVQTGYIARRVTKRWLFHGDKQADEIDEKDKFMIPVIPQSNSLIPDIDEDDTMNFQMDLSILKEGSDWASNFSVGASRSIDDKKKLTSEEEPSSLEASSGREMSEEASHRSSLRIAFVMAFADGYHRSLTDDSNEDGNENWKPEVNRKTKPTKTPRRGLLSRMKKPKAKDKEDQHTSVLEHARDLVRVVFAKSKSGDRVLKGLNASFDSIVVGTNRSNPATITFAMRHRCLRVASILVPQEALEEVLNEDEFAPSSSLKVCSFGSFCAKELEEMGLPIPHSDLSQLSKMHFPSYARALWRHHRDIKRGKGRLLLLILELYLKETISDNSFFISIMHEIETLNLPRTFLLSFECIVRYMDKIGPANTPSFLEVNASELSRFSDRLLQMVYADLKRKIETSNSDSNGTIGSNLGDSTLNTLSRLGHVLGAFSDTSEGQRALLRYCQELLRICHFAPSNDEHQRLRFIIEYSMFQVTDKSVQVDLFGKLSKLLGDGVAGQGKEKATGVEYLSPTLQ</sequence>
<dbReference type="OrthoDB" id="47965at2759"/>
<dbReference type="Proteomes" id="UP000291116">
    <property type="component" value="Unassembled WGS sequence"/>
</dbReference>
<evidence type="ECO:0000313" key="3">
    <source>
        <dbReference type="EMBL" id="VEU41820.1"/>
    </source>
</evidence>
<evidence type="ECO:0000259" key="2">
    <source>
        <dbReference type="Pfam" id="PF24515"/>
    </source>
</evidence>
<dbReference type="GO" id="GO:0005828">
    <property type="term" value="C:kinetochore microtubule"/>
    <property type="evidence" value="ECO:0007669"/>
    <property type="project" value="TreeGrafter"/>
</dbReference>
<dbReference type="PANTHER" id="PTHR15688:SF1">
    <property type="entry name" value="KINETOCHORE-ASSOCIATED PROTEIN 1"/>
    <property type="match status" value="1"/>
</dbReference>
<dbReference type="GO" id="GO:1990423">
    <property type="term" value="C:RZZ complex"/>
    <property type="evidence" value="ECO:0007669"/>
    <property type="project" value="TreeGrafter"/>
</dbReference>
<dbReference type="GO" id="GO:0007094">
    <property type="term" value="P:mitotic spindle assembly checkpoint signaling"/>
    <property type="evidence" value="ECO:0007669"/>
    <property type="project" value="TreeGrafter"/>
</dbReference>
<gene>
    <name evidence="3" type="ORF">PSNMU_V1.4_AUG-EV-PASAV3_0087110</name>
</gene>
<accession>A0A448ZIE3</accession>
<dbReference type="GO" id="GO:0031267">
    <property type="term" value="F:small GTPase binding"/>
    <property type="evidence" value="ECO:0007669"/>
    <property type="project" value="TreeGrafter"/>
</dbReference>
<evidence type="ECO:0000313" key="4">
    <source>
        <dbReference type="Proteomes" id="UP000291116"/>
    </source>
</evidence>
<feature type="domain" description="KNTC1 third ARM-repeats" evidence="2">
    <location>
        <begin position="1683"/>
        <end position="1909"/>
    </location>
</feature>
<reference evidence="3 4" key="1">
    <citation type="submission" date="2019-01" db="EMBL/GenBank/DDBJ databases">
        <authorList>
            <person name="Ferrante I. M."/>
        </authorList>
    </citation>
    <scope>NUCLEOTIDE SEQUENCE [LARGE SCALE GENOMIC DNA]</scope>
    <source>
        <strain evidence="3 4">B856</strain>
    </source>
</reference>
<dbReference type="Pfam" id="PF24515">
    <property type="entry name" value="ARM_KNTC1_3rd"/>
    <property type="match status" value="1"/>
</dbReference>
<feature type="compositionally biased region" description="Polar residues" evidence="1">
    <location>
        <begin position="946"/>
        <end position="956"/>
    </location>
</feature>
<proteinExistence type="predicted"/>
<name>A0A448ZIE3_9STRA</name>
<feature type="compositionally biased region" description="Basic and acidic residues" evidence="1">
    <location>
        <begin position="2330"/>
        <end position="2339"/>
    </location>
</feature>
<dbReference type="GO" id="GO:0005737">
    <property type="term" value="C:cytoplasm"/>
    <property type="evidence" value="ECO:0007669"/>
    <property type="project" value="TreeGrafter"/>
</dbReference>
<feature type="compositionally biased region" description="Polar residues" evidence="1">
    <location>
        <begin position="966"/>
        <end position="976"/>
    </location>
</feature>
<dbReference type="InterPro" id="IPR055405">
    <property type="entry name" value="ARM_KNTC1_3rd"/>
</dbReference>